<comment type="caution">
    <text evidence="1">The sequence shown here is derived from an EMBL/GenBank/DDBJ whole genome shotgun (WGS) entry which is preliminary data.</text>
</comment>
<protein>
    <submittedName>
        <fullName evidence="1">Uncharacterized protein</fullName>
    </submittedName>
</protein>
<name>A0A9D4RIA8_DREPO</name>
<proteinExistence type="predicted"/>
<evidence type="ECO:0000313" key="2">
    <source>
        <dbReference type="Proteomes" id="UP000828390"/>
    </source>
</evidence>
<reference evidence="1" key="2">
    <citation type="submission" date="2020-11" db="EMBL/GenBank/DDBJ databases">
        <authorList>
            <person name="McCartney M.A."/>
            <person name="Auch B."/>
            <person name="Kono T."/>
            <person name="Mallez S."/>
            <person name="Becker A."/>
            <person name="Gohl D.M."/>
            <person name="Silverstein K.A.T."/>
            <person name="Koren S."/>
            <person name="Bechman K.B."/>
            <person name="Herman A."/>
            <person name="Abrahante J.E."/>
            <person name="Garbe J."/>
        </authorList>
    </citation>
    <scope>NUCLEOTIDE SEQUENCE</scope>
    <source>
        <strain evidence="1">Duluth1</strain>
        <tissue evidence="1">Whole animal</tissue>
    </source>
</reference>
<accession>A0A9D4RIA8</accession>
<dbReference type="Proteomes" id="UP000828390">
    <property type="component" value="Unassembled WGS sequence"/>
</dbReference>
<sequence>MKWYLVGYVNETTFIRYGHGPGGIIGKTLKESALKRWALGLHICSQLIQDIKWMRNIEEESVNTQSEESSARMKADCADRENIKKKLDTCIDQMNICSKALVC</sequence>
<dbReference type="AlphaFoldDB" id="A0A9D4RIA8"/>
<reference evidence="1" key="1">
    <citation type="journal article" date="2019" name="bioRxiv">
        <title>The Genome of the Zebra Mussel, Dreissena polymorpha: A Resource for Invasive Species Research.</title>
        <authorList>
            <person name="McCartney M.A."/>
            <person name="Auch B."/>
            <person name="Kono T."/>
            <person name="Mallez S."/>
            <person name="Zhang Y."/>
            <person name="Obille A."/>
            <person name="Becker A."/>
            <person name="Abrahante J.E."/>
            <person name="Garbe J."/>
            <person name="Badalamenti J.P."/>
            <person name="Herman A."/>
            <person name="Mangelson H."/>
            <person name="Liachko I."/>
            <person name="Sullivan S."/>
            <person name="Sone E.D."/>
            <person name="Koren S."/>
            <person name="Silverstein K.A.T."/>
            <person name="Beckman K.B."/>
            <person name="Gohl D.M."/>
        </authorList>
    </citation>
    <scope>NUCLEOTIDE SEQUENCE</scope>
    <source>
        <strain evidence="1">Duluth1</strain>
        <tissue evidence="1">Whole animal</tissue>
    </source>
</reference>
<keyword evidence="2" id="KW-1185">Reference proteome</keyword>
<organism evidence="1 2">
    <name type="scientific">Dreissena polymorpha</name>
    <name type="common">Zebra mussel</name>
    <name type="synonym">Mytilus polymorpha</name>
    <dbReference type="NCBI Taxonomy" id="45954"/>
    <lineage>
        <taxon>Eukaryota</taxon>
        <taxon>Metazoa</taxon>
        <taxon>Spiralia</taxon>
        <taxon>Lophotrochozoa</taxon>
        <taxon>Mollusca</taxon>
        <taxon>Bivalvia</taxon>
        <taxon>Autobranchia</taxon>
        <taxon>Heteroconchia</taxon>
        <taxon>Euheterodonta</taxon>
        <taxon>Imparidentia</taxon>
        <taxon>Neoheterodontei</taxon>
        <taxon>Myida</taxon>
        <taxon>Dreissenoidea</taxon>
        <taxon>Dreissenidae</taxon>
        <taxon>Dreissena</taxon>
    </lineage>
</organism>
<evidence type="ECO:0000313" key="1">
    <source>
        <dbReference type="EMBL" id="KAH3868588.1"/>
    </source>
</evidence>
<gene>
    <name evidence="1" type="ORF">DPMN_031738</name>
</gene>
<dbReference type="EMBL" id="JAIWYP010000002">
    <property type="protein sequence ID" value="KAH3868588.1"/>
    <property type="molecule type" value="Genomic_DNA"/>
</dbReference>